<accession>A0A4Q9GJC3</accession>
<keyword evidence="6" id="KW-1278">Translocase</keyword>
<gene>
    <name evidence="9" type="ORF">EYR15_12065</name>
</gene>
<evidence type="ECO:0000259" key="8">
    <source>
        <dbReference type="PROSITE" id="PS50893"/>
    </source>
</evidence>
<dbReference type="PANTHER" id="PTHR43875:SF15">
    <property type="entry name" value="TREHALOSE IMPORT ATP-BINDING PROTEIN SUGC"/>
    <property type="match status" value="1"/>
</dbReference>
<dbReference type="InterPro" id="IPR003593">
    <property type="entry name" value="AAA+_ATPase"/>
</dbReference>
<comment type="caution">
    <text evidence="9">The sequence shown here is derived from an EMBL/GenBank/DDBJ whole genome shotgun (WGS) entry which is preliminary data.</text>
</comment>
<dbReference type="SMART" id="SM00382">
    <property type="entry name" value="AAA"/>
    <property type="match status" value="1"/>
</dbReference>
<dbReference type="Gene3D" id="2.40.50.100">
    <property type="match status" value="1"/>
</dbReference>
<dbReference type="AlphaFoldDB" id="A0A4Q9GJC3"/>
<evidence type="ECO:0000256" key="3">
    <source>
        <dbReference type="ARBA" id="ARBA00022475"/>
    </source>
</evidence>
<dbReference type="GO" id="GO:0016887">
    <property type="term" value="F:ATP hydrolysis activity"/>
    <property type="evidence" value="ECO:0007669"/>
    <property type="project" value="InterPro"/>
</dbReference>
<dbReference type="InterPro" id="IPR027417">
    <property type="entry name" value="P-loop_NTPase"/>
</dbReference>
<dbReference type="GO" id="GO:0005524">
    <property type="term" value="F:ATP binding"/>
    <property type="evidence" value="ECO:0007669"/>
    <property type="project" value="UniProtKB-KW"/>
</dbReference>
<dbReference type="InterPro" id="IPR008995">
    <property type="entry name" value="Mo/tungstate-bd_C_term_dom"/>
</dbReference>
<comment type="similarity">
    <text evidence="1">Belongs to the ABC transporter superfamily.</text>
</comment>
<dbReference type="RefSeq" id="WP_131003790.1">
    <property type="nucleotide sequence ID" value="NZ_JBHSZR010000013.1"/>
</dbReference>
<evidence type="ECO:0000256" key="6">
    <source>
        <dbReference type="ARBA" id="ARBA00022967"/>
    </source>
</evidence>
<proteinExistence type="inferred from homology"/>
<dbReference type="PANTHER" id="PTHR43875">
    <property type="entry name" value="MALTODEXTRIN IMPORT ATP-BINDING PROTEIN MSMX"/>
    <property type="match status" value="1"/>
</dbReference>
<name>A0A4Q9GJC3_9HYPH</name>
<keyword evidence="4" id="KW-0547">Nucleotide-binding</keyword>
<evidence type="ECO:0000313" key="9">
    <source>
        <dbReference type="EMBL" id="TBN52558.1"/>
    </source>
</evidence>
<dbReference type="PROSITE" id="PS50893">
    <property type="entry name" value="ABC_TRANSPORTER_2"/>
    <property type="match status" value="1"/>
</dbReference>
<dbReference type="Gene3D" id="3.40.50.300">
    <property type="entry name" value="P-loop containing nucleotide triphosphate hydrolases"/>
    <property type="match status" value="1"/>
</dbReference>
<keyword evidence="5 9" id="KW-0067">ATP-binding</keyword>
<dbReference type="SUPFAM" id="SSF50331">
    <property type="entry name" value="MOP-like"/>
    <property type="match status" value="1"/>
</dbReference>
<evidence type="ECO:0000256" key="5">
    <source>
        <dbReference type="ARBA" id="ARBA00022840"/>
    </source>
</evidence>
<evidence type="ECO:0000256" key="1">
    <source>
        <dbReference type="ARBA" id="ARBA00005417"/>
    </source>
</evidence>
<dbReference type="SUPFAM" id="SSF52540">
    <property type="entry name" value="P-loop containing nucleoside triphosphate hydrolases"/>
    <property type="match status" value="1"/>
</dbReference>
<evidence type="ECO:0000256" key="2">
    <source>
        <dbReference type="ARBA" id="ARBA00022448"/>
    </source>
</evidence>
<evidence type="ECO:0000256" key="4">
    <source>
        <dbReference type="ARBA" id="ARBA00022741"/>
    </source>
</evidence>
<dbReference type="InterPro" id="IPR012340">
    <property type="entry name" value="NA-bd_OB-fold"/>
</dbReference>
<dbReference type="EMBL" id="SIUB01000005">
    <property type="protein sequence ID" value="TBN52558.1"/>
    <property type="molecule type" value="Genomic_DNA"/>
</dbReference>
<dbReference type="Proteomes" id="UP000291613">
    <property type="component" value="Unassembled WGS sequence"/>
</dbReference>
<keyword evidence="3" id="KW-1003">Cell membrane</keyword>
<dbReference type="Gene3D" id="2.40.50.140">
    <property type="entry name" value="Nucleic acid-binding proteins"/>
    <property type="match status" value="1"/>
</dbReference>
<dbReference type="OrthoDB" id="394852at2"/>
<keyword evidence="2" id="KW-0813">Transport</keyword>
<keyword evidence="10" id="KW-1185">Reference proteome</keyword>
<evidence type="ECO:0000256" key="7">
    <source>
        <dbReference type="ARBA" id="ARBA00023136"/>
    </source>
</evidence>
<organism evidence="9 10">
    <name type="scientific">Hansschlegelia quercus</name>
    <dbReference type="NCBI Taxonomy" id="2528245"/>
    <lineage>
        <taxon>Bacteria</taxon>
        <taxon>Pseudomonadati</taxon>
        <taxon>Pseudomonadota</taxon>
        <taxon>Alphaproteobacteria</taxon>
        <taxon>Hyphomicrobiales</taxon>
        <taxon>Methylopilaceae</taxon>
        <taxon>Hansschlegelia</taxon>
    </lineage>
</organism>
<dbReference type="InterPro" id="IPR003439">
    <property type="entry name" value="ABC_transporter-like_ATP-bd"/>
</dbReference>
<reference evidence="9 10" key="1">
    <citation type="submission" date="2019-02" db="EMBL/GenBank/DDBJ databases">
        <title>Hansschlegelia quercus sp. nov., a novel methylotrophic bacterium from buds of oak (Quercus robur L.).</title>
        <authorList>
            <person name="Agafonova N.V."/>
            <person name="Kaparullina E.N."/>
            <person name="Grouzdev D.S."/>
            <person name="Doronina N.V."/>
        </authorList>
    </citation>
    <scope>NUCLEOTIDE SEQUENCE [LARGE SCALE GENOMIC DNA]</scope>
    <source>
        <strain evidence="9 10">Dub</strain>
    </source>
</reference>
<sequence length="356" mass="37453">MAAITLTSVTFEKARARIVDDVSLAIPDGAICVITGPTGAGKSTLLKLVAGQLPLTSGEIEIGEAARQSWRIGRDDIAELIDPTALPARGNLYDAITGGLRARGLKRKAAQEDALKGADAVGIGALMSRRIASASSGERALAAFSRAYARPPRALLLDEPFAGLPPARRTALRRELRRLQRESGVTTILATQDTEDALALGDLLAVMDAGRILSSGSAETIYDHPADIVVARLFGAPPMNLLPVRANQTGLSLEDGTNLGGTSVMTKATFAWLGVRPEDLFVLPEGSLSPGGAKFPVTVEEVERANGSFLVHGHVGPHPVVARLAERPSVEVGGRLMLGARAERLHMFDAETGARL</sequence>
<keyword evidence="7" id="KW-0472">Membrane</keyword>
<dbReference type="InterPro" id="IPR047641">
    <property type="entry name" value="ABC_transpr_MalK/UgpC-like"/>
</dbReference>
<evidence type="ECO:0000313" key="10">
    <source>
        <dbReference type="Proteomes" id="UP000291613"/>
    </source>
</evidence>
<protein>
    <submittedName>
        <fullName evidence="9">ABC transporter ATP-binding protein</fullName>
    </submittedName>
</protein>
<dbReference type="Pfam" id="PF00005">
    <property type="entry name" value="ABC_tran"/>
    <property type="match status" value="1"/>
</dbReference>
<feature type="domain" description="ABC transporter" evidence="8">
    <location>
        <begin position="4"/>
        <end position="234"/>
    </location>
</feature>
<dbReference type="GO" id="GO:0055052">
    <property type="term" value="C:ATP-binding cassette (ABC) transporter complex, substrate-binding subunit-containing"/>
    <property type="evidence" value="ECO:0007669"/>
    <property type="project" value="TreeGrafter"/>
</dbReference>